<name>A0ABU7VVL9_9BACL</name>
<keyword evidence="1" id="KW-0812">Transmembrane</keyword>
<dbReference type="RefSeq" id="WP_331847479.1">
    <property type="nucleotide sequence ID" value="NZ_JAZHPZ010000007.1"/>
</dbReference>
<accession>A0ABU7VVL9</accession>
<evidence type="ECO:0000313" key="3">
    <source>
        <dbReference type="Proteomes" id="UP001306950"/>
    </source>
</evidence>
<proteinExistence type="predicted"/>
<organism evidence="2 3">
    <name type="scientific">Paenibacillus haidiansis</name>
    <dbReference type="NCBI Taxonomy" id="1574488"/>
    <lineage>
        <taxon>Bacteria</taxon>
        <taxon>Bacillati</taxon>
        <taxon>Bacillota</taxon>
        <taxon>Bacilli</taxon>
        <taxon>Bacillales</taxon>
        <taxon>Paenibacillaceae</taxon>
        <taxon>Paenibacillus</taxon>
    </lineage>
</organism>
<keyword evidence="1" id="KW-0472">Membrane</keyword>
<keyword evidence="1" id="KW-1133">Transmembrane helix</keyword>
<evidence type="ECO:0000256" key="1">
    <source>
        <dbReference type="SAM" id="Phobius"/>
    </source>
</evidence>
<dbReference type="Proteomes" id="UP001306950">
    <property type="component" value="Unassembled WGS sequence"/>
</dbReference>
<dbReference type="EMBL" id="JAZHPZ010000007">
    <property type="protein sequence ID" value="MEF2967261.1"/>
    <property type="molecule type" value="Genomic_DNA"/>
</dbReference>
<feature type="transmembrane region" description="Helical" evidence="1">
    <location>
        <begin position="6"/>
        <end position="23"/>
    </location>
</feature>
<gene>
    <name evidence="2" type="ORF">V3851_15595</name>
</gene>
<protein>
    <recommendedName>
        <fullName evidence="4">F0F1-type ATP synthase</fullName>
    </recommendedName>
</protein>
<sequence>MKITDWAIIFVLIAGPLIWISGWNTEQAKEANRLQIEYTAALRTAAQDSGAALNLNELQAKETGYGSDKFMRADKAEALKALLNTLALNFGIADDPLALRTFMLYIPAVVVVDYDGYSIYALVETAGEDGTPLVEHRWRPKKPYVYMDGEGNSLSFTFDSRITAIDGITGSETTGLREELAAGLHIPLLQDEAVFDRVRRSVIVRSIEDDLAGTINRHNTLARRLGVNYTFTLPLIPQEEWNNTIDDTGVLVFLQGIPVGNRYYNNYALGGGRLVKGRPVYGGTDPSTGIKYTFGGNCVWTGEAEEVFASAKDAAAAGYFEKSCLQTTP</sequence>
<reference evidence="2 3" key="1">
    <citation type="submission" date="2024-02" db="EMBL/GenBank/DDBJ databases">
        <title>A nitrogen-fixing paenibacillus bacterium.</title>
        <authorList>
            <person name="Zhang W.L."/>
            <person name="Chen S.F."/>
        </authorList>
    </citation>
    <scope>NUCLEOTIDE SEQUENCE [LARGE SCALE GENOMIC DNA]</scope>
    <source>
        <strain evidence="2 3">M1</strain>
    </source>
</reference>
<comment type="caution">
    <text evidence="2">The sequence shown here is derived from an EMBL/GenBank/DDBJ whole genome shotgun (WGS) entry which is preliminary data.</text>
</comment>
<evidence type="ECO:0008006" key="4">
    <source>
        <dbReference type="Google" id="ProtNLM"/>
    </source>
</evidence>
<evidence type="ECO:0000313" key="2">
    <source>
        <dbReference type="EMBL" id="MEF2967261.1"/>
    </source>
</evidence>
<keyword evidence="3" id="KW-1185">Reference proteome</keyword>